<reference evidence="7 8" key="1">
    <citation type="journal article" date="2015" name="Stand. Genomic Sci.">
        <title>Complete genome of Pseudomonas chlororaphis strain UFB2, a soil bacterium with antibacterial activity against bacterial canker pathogen of tomato.</title>
        <authorList>
            <person name="Deng P."/>
            <person name="Wang X."/>
            <person name="Baird S.M."/>
            <person name="Lu S.E."/>
        </authorList>
    </citation>
    <scope>NUCLEOTIDE SEQUENCE [LARGE SCALE GENOMIC DNA]</scope>
    <source>
        <strain evidence="7 8">UFB2</strain>
    </source>
</reference>
<evidence type="ECO:0000256" key="2">
    <source>
        <dbReference type="ARBA" id="ARBA00023015"/>
    </source>
</evidence>
<keyword evidence="4" id="KW-0804">Transcription</keyword>
<dbReference type="AlphaFoldDB" id="A0A0G3GN66"/>
<dbReference type="Gene3D" id="1.10.357.10">
    <property type="entry name" value="Tetracycline Repressor, domain 2"/>
    <property type="match status" value="1"/>
</dbReference>
<evidence type="ECO:0000256" key="5">
    <source>
        <dbReference type="PROSITE-ProRule" id="PRU00335"/>
    </source>
</evidence>
<dbReference type="InterPro" id="IPR041490">
    <property type="entry name" value="KstR2_TetR_C"/>
</dbReference>
<proteinExistence type="predicted"/>
<dbReference type="SUPFAM" id="SSF46689">
    <property type="entry name" value="Homeodomain-like"/>
    <property type="match status" value="1"/>
</dbReference>
<dbReference type="PANTHER" id="PTHR30055:SF175">
    <property type="entry name" value="HTH-TYPE TRANSCRIPTIONAL REPRESSOR KSTR2"/>
    <property type="match status" value="1"/>
</dbReference>
<reference evidence="8" key="2">
    <citation type="submission" date="2015-03" db="EMBL/GenBank/DDBJ databases">
        <authorList>
            <person name="Deng P."/>
            <person name="Lu S."/>
        </authorList>
    </citation>
    <scope>NUCLEOTIDE SEQUENCE [LARGE SCALE GENOMIC DNA]</scope>
    <source>
        <strain evidence="8">UFB2</strain>
    </source>
</reference>
<organism evidence="7 8">
    <name type="scientific">Pseudomonas chlororaphis</name>
    <dbReference type="NCBI Taxonomy" id="587753"/>
    <lineage>
        <taxon>Bacteria</taxon>
        <taxon>Pseudomonadati</taxon>
        <taxon>Pseudomonadota</taxon>
        <taxon>Gammaproteobacteria</taxon>
        <taxon>Pseudomonadales</taxon>
        <taxon>Pseudomonadaceae</taxon>
        <taxon>Pseudomonas</taxon>
    </lineage>
</organism>
<name>A0A0G3GN66_9PSED</name>
<dbReference type="Gene3D" id="1.10.10.60">
    <property type="entry name" value="Homeodomain-like"/>
    <property type="match status" value="1"/>
</dbReference>
<evidence type="ECO:0000259" key="6">
    <source>
        <dbReference type="PROSITE" id="PS50977"/>
    </source>
</evidence>
<dbReference type="InterPro" id="IPR050109">
    <property type="entry name" value="HTH-type_TetR-like_transc_reg"/>
</dbReference>
<dbReference type="SUPFAM" id="SSF48498">
    <property type="entry name" value="Tetracyclin repressor-like, C-terminal domain"/>
    <property type="match status" value="1"/>
</dbReference>
<dbReference type="InterPro" id="IPR001647">
    <property type="entry name" value="HTH_TetR"/>
</dbReference>
<feature type="DNA-binding region" description="H-T-H motif" evidence="5">
    <location>
        <begin position="38"/>
        <end position="57"/>
    </location>
</feature>
<evidence type="ECO:0000313" key="8">
    <source>
        <dbReference type="Proteomes" id="UP000035212"/>
    </source>
</evidence>
<evidence type="ECO:0000313" key="7">
    <source>
        <dbReference type="EMBL" id="AKK01008.1"/>
    </source>
</evidence>
<evidence type="ECO:0000256" key="4">
    <source>
        <dbReference type="ARBA" id="ARBA00023163"/>
    </source>
</evidence>
<protein>
    <recommendedName>
        <fullName evidence="6">HTH tetR-type domain-containing protein</fullName>
    </recommendedName>
</protein>
<dbReference type="InterPro" id="IPR036271">
    <property type="entry name" value="Tet_transcr_reg_TetR-rel_C_sf"/>
</dbReference>
<keyword evidence="2" id="KW-0805">Transcription regulation</keyword>
<keyword evidence="1" id="KW-0678">Repressor</keyword>
<accession>A0A0G3GN66</accession>
<dbReference type="GO" id="GO:0003700">
    <property type="term" value="F:DNA-binding transcription factor activity"/>
    <property type="evidence" value="ECO:0007669"/>
    <property type="project" value="TreeGrafter"/>
</dbReference>
<dbReference type="Pfam" id="PF00440">
    <property type="entry name" value="TetR_N"/>
    <property type="match status" value="1"/>
</dbReference>
<keyword evidence="3 5" id="KW-0238">DNA-binding</keyword>
<dbReference type="EMBL" id="CP011020">
    <property type="protein sequence ID" value="AKK01008.1"/>
    <property type="molecule type" value="Genomic_DNA"/>
</dbReference>
<dbReference type="PATRIC" id="fig|587753.11.peg.4960"/>
<gene>
    <name evidence="7" type="ORF">VM99_24180</name>
</gene>
<dbReference type="PANTHER" id="PTHR30055">
    <property type="entry name" value="HTH-TYPE TRANSCRIPTIONAL REGULATOR RUTR"/>
    <property type="match status" value="1"/>
</dbReference>
<dbReference type="GO" id="GO:0000976">
    <property type="term" value="F:transcription cis-regulatory region binding"/>
    <property type="evidence" value="ECO:0007669"/>
    <property type="project" value="TreeGrafter"/>
</dbReference>
<evidence type="ECO:0000256" key="1">
    <source>
        <dbReference type="ARBA" id="ARBA00022491"/>
    </source>
</evidence>
<feature type="domain" description="HTH tetR-type" evidence="6">
    <location>
        <begin position="15"/>
        <end position="75"/>
    </location>
</feature>
<dbReference type="PROSITE" id="PS50977">
    <property type="entry name" value="HTH_TETR_2"/>
    <property type="match status" value="1"/>
</dbReference>
<evidence type="ECO:0000256" key="3">
    <source>
        <dbReference type="ARBA" id="ARBA00023125"/>
    </source>
</evidence>
<dbReference type="InterPro" id="IPR009057">
    <property type="entry name" value="Homeodomain-like_sf"/>
</dbReference>
<sequence length="205" mass="22825">MGKKNAVVAAEPAETSTKERILKIAAQLFSTRGFHATGMAELEKATGLARGALYYHIGSKEELLFEITSRYLRVLIAEGTPLCESDLTAEDKFRHLSAIVMRTIVSHLAEMTVCFREVYSVIGERQTELLDLHRQYEKLWSQILKAGVSEGTFRTSDSLAVKAILGIHHYSYLWIKPGGPRSPESIATFFCDTLLPGLKVEPRPA</sequence>
<dbReference type="PRINTS" id="PR00455">
    <property type="entry name" value="HTHTETR"/>
</dbReference>
<dbReference type="Pfam" id="PF17932">
    <property type="entry name" value="TetR_C_24"/>
    <property type="match status" value="1"/>
</dbReference>
<dbReference type="Proteomes" id="UP000035212">
    <property type="component" value="Chromosome"/>
</dbReference>